<dbReference type="InterPro" id="IPR046341">
    <property type="entry name" value="SET_dom_sf"/>
</dbReference>
<accession>A0A8H5HXK3</accession>
<organism evidence="1 2">
    <name type="scientific">Collybiopsis confluens</name>
    <dbReference type="NCBI Taxonomy" id="2823264"/>
    <lineage>
        <taxon>Eukaryota</taxon>
        <taxon>Fungi</taxon>
        <taxon>Dikarya</taxon>
        <taxon>Basidiomycota</taxon>
        <taxon>Agaricomycotina</taxon>
        <taxon>Agaricomycetes</taxon>
        <taxon>Agaricomycetidae</taxon>
        <taxon>Agaricales</taxon>
        <taxon>Marasmiineae</taxon>
        <taxon>Omphalotaceae</taxon>
        <taxon>Collybiopsis</taxon>
    </lineage>
</organism>
<dbReference type="Proteomes" id="UP000518752">
    <property type="component" value="Unassembled WGS sequence"/>
</dbReference>
<dbReference type="PANTHER" id="PTHR12197:SF294">
    <property type="entry name" value="POTENTIAL PROTEIN LYSINE METHYLTRANSFERASE SET6"/>
    <property type="match status" value="1"/>
</dbReference>
<dbReference type="InterPro" id="IPR050869">
    <property type="entry name" value="H3K4_H4K5_MeTrfase"/>
</dbReference>
<dbReference type="EMBL" id="JAACJN010000012">
    <property type="protein sequence ID" value="KAF5391005.1"/>
    <property type="molecule type" value="Genomic_DNA"/>
</dbReference>
<proteinExistence type="predicted"/>
<protein>
    <recommendedName>
        <fullName evidence="3">SET domain-containing protein</fullName>
    </recommendedName>
</protein>
<reference evidence="1 2" key="1">
    <citation type="journal article" date="2020" name="ISME J.">
        <title>Uncovering the hidden diversity of litter-decomposition mechanisms in mushroom-forming fungi.</title>
        <authorList>
            <person name="Floudas D."/>
            <person name="Bentzer J."/>
            <person name="Ahren D."/>
            <person name="Johansson T."/>
            <person name="Persson P."/>
            <person name="Tunlid A."/>
        </authorList>
    </citation>
    <scope>NUCLEOTIDE SEQUENCE [LARGE SCALE GENOMIC DNA]</scope>
    <source>
        <strain evidence="1 2">CBS 406.79</strain>
    </source>
</reference>
<gene>
    <name evidence="1" type="ORF">D9757_004039</name>
</gene>
<dbReference type="PANTHER" id="PTHR12197">
    <property type="entry name" value="HISTONE-LYSINE N-METHYLTRANSFERASE SMYD"/>
    <property type="match status" value="1"/>
</dbReference>
<comment type="caution">
    <text evidence="1">The sequence shown here is derived from an EMBL/GenBank/DDBJ whole genome shotgun (WGS) entry which is preliminary data.</text>
</comment>
<keyword evidence="2" id="KW-1185">Reference proteome</keyword>
<evidence type="ECO:0000313" key="1">
    <source>
        <dbReference type="EMBL" id="KAF5391005.1"/>
    </source>
</evidence>
<dbReference type="OrthoDB" id="1028014at2759"/>
<evidence type="ECO:0008006" key="3">
    <source>
        <dbReference type="Google" id="ProtNLM"/>
    </source>
</evidence>
<dbReference type="SUPFAM" id="SSF82199">
    <property type="entry name" value="SET domain"/>
    <property type="match status" value="1"/>
</dbReference>
<sequence length="331" mass="37339">MSISLLEQKTTLYSGRGLFSTKFIPKNTVVHTTPSPYASVIYRKYRKEVCADCFAYSFESNRNTWNIKHDLDGTGFYFCSCTCKENWLLTENLDGLLSQAFSALDRLEKSLISNSRKRIAAEAKPEEAAKVLGKVITLEEIDSAWEKAVQSSVKTLPRDLDLSELELDTARLLVFAIVRRHLEITYTPAPSNDHLSDPPAGTWAELLELQDNELKYSQNKSYGLCSHIQSYLFVRNALWSNVPVLRSYVKTSDTIRAILARDEANAFGLYEVRGDSEMLGYAIYSSCSYFNHGASALFISFFISIFRIQTATQIYEKSAAVGPWSFIPNGM</sequence>
<dbReference type="GO" id="GO:0005634">
    <property type="term" value="C:nucleus"/>
    <property type="evidence" value="ECO:0007669"/>
    <property type="project" value="TreeGrafter"/>
</dbReference>
<evidence type="ECO:0000313" key="2">
    <source>
        <dbReference type="Proteomes" id="UP000518752"/>
    </source>
</evidence>
<name>A0A8H5HXK3_9AGAR</name>
<dbReference type="AlphaFoldDB" id="A0A8H5HXK3"/>